<dbReference type="Gene3D" id="1.10.1280.10">
    <property type="entry name" value="Di-copper center containing domain from catechol oxidase"/>
    <property type="match status" value="1"/>
</dbReference>
<evidence type="ECO:0000256" key="3">
    <source>
        <dbReference type="SAM" id="SignalP"/>
    </source>
</evidence>
<dbReference type="STRING" id="363999.A0A439CXR3"/>
<keyword evidence="3" id="KW-0732">Signal</keyword>
<feature type="signal peptide" evidence="3">
    <location>
        <begin position="1"/>
        <end position="23"/>
    </location>
</feature>
<dbReference type="GO" id="GO:0016491">
    <property type="term" value="F:oxidoreductase activity"/>
    <property type="evidence" value="ECO:0007669"/>
    <property type="project" value="UniProtKB-KW"/>
</dbReference>
<dbReference type="PRINTS" id="PR00092">
    <property type="entry name" value="TYROSINASE"/>
</dbReference>
<dbReference type="PROSITE" id="PS00497">
    <property type="entry name" value="TYROSINASE_1"/>
    <property type="match status" value="1"/>
</dbReference>
<comment type="caution">
    <text evidence="6">The sequence shown here is derived from an EMBL/GenBank/DDBJ whole genome shotgun (WGS) entry which is preliminary data.</text>
</comment>
<dbReference type="AlphaFoldDB" id="A0A439CXR3"/>
<keyword evidence="2" id="KW-0560">Oxidoreductase</keyword>
<sequence length="369" mass="40359">MLGTMKIAILCLTLLSLVATAYGDAVSDLWDKGKAALDAQLLKSTTCTRDKLLVRREWGDLSAADRKAYIKAVLCVTTSPSKLDAAKYPGAKTRYDDFVAVHINQTMSIHGTGNFLSWHRYYTWAYEQVLRNECGYNGTQPYWDWGRWAANPETSPIFDGSDTSMSGNGEKTNHQSFMAPAGNGGGCIMAGPFKNMTVNLGPISPAISPAPPTNPQRDGFGYNPRCLRRDISNYLSSRYTRTEDIVGLINNSKNISSFQDTMQIAGVRVGVHAGGHFTIAGDPAGDFFVSPGDPAFYLHHAMIDRTWTIWQAQDLQNRLQVISGGRSMMGGGGTAALSDEVNLYSVADKKWKVSELVSITDGPFCYTYA</sequence>
<proteinExistence type="predicted"/>
<organism evidence="6 7">
    <name type="scientific">Xylaria grammica</name>
    <dbReference type="NCBI Taxonomy" id="363999"/>
    <lineage>
        <taxon>Eukaryota</taxon>
        <taxon>Fungi</taxon>
        <taxon>Dikarya</taxon>
        <taxon>Ascomycota</taxon>
        <taxon>Pezizomycotina</taxon>
        <taxon>Sordariomycetes</taxon>
        <taxon>Xylariomycetidae</taxon>
        <taxon>Xylariales</taxon>
        <taxon>Xylariaceae</taxon>
        <taxon>Xylaria</taxon>
    </lineage>
</organism>
<reference evidence="6 7" key="1">
    <citation type="submission" date="2018-12" db="EMBL/GenBank/DDBJ databases">
        <title>Draft genome sequence of Xylaria grammica IHI A82.</title>
        <authorList>
            <person name="Buettner E."/>
            <person name="Kellner H."/>
        </authorList>
    </citation>
    <scope>NUCLEOTIDE SEQUENCE [LARGE SCALE GENOMIC DNA]</scope>
    <source>
        <strain evidence="6 7">IHI A82</strain>
    </source>
</reference>
<dbReference type="InterPro" id="IPR050316">
    <property type="entry name" value="Tyrosinase/Hemocyanin"/>
</dbReference>
<evidence type="ECO:0000259" key="4">
    <source>
        <dbReference type="PROSITE" id="PS00497"/>
    </source>
</evidence>
<evidence type="ECO:0000313" key="6">
    <source>
        <dbReference type="EMBL" id="RWA07012.1"/>
    </source>
</evidence>
<dbReference type="InterPro" id="IPR002227">
    <property type="entry name" value="Tyrosinase_Cu-bd"/>
</dbReference>
<keyword evidence="7" id="KW-1185">Reference proteome</keyword>
<evidence type="ECO:0000256" key="1">
    <source>
        <dbReference type="ARBA" id="ARBA00022723"/>
    </source>
</evidence>
<dbReference type="SUPFAM" id="SSF48056">
    <property type="entry name" value="Di-copper centre-containing domain"/>
    <property type="match status" value="1"/>
</dbReference>
<dbReference type="Pfam" id="PF00264">
    <property type="entry name" value="Tyrosinase"/>
    <property type="match status" value="1"/>
</dbReference>
<dbReference type="InterPro" id="IPR008922">
    <property type="entry name" value="Di-copper_centre_dom_sf"/>
</dbReference>
<gene>
    <name evidence="6" type="ORF">EKO27_g8096</name>
</gene>
<feature type="chain" id="PRO_5019502496" description="Tyrosinase copper-binding domain-containing protein" evidence="3">
    <location>
        <begin position="24"/>
        <end position="369"/>
    </location>
</feature>
<dbReference type="PANTHER" id="PTHR11474">
    <property type="entry name" value="TYROSINASE FAMILY MEMBER"/>
    <property type="match status" value="1"/>
</dbReference>
<dbReference type="GO" id="GO:0046872">
    <property type="term" value="F:metal ion binding"/>
    <property type="evidence" value="ECO:0007669"/>
    <property type="project" value="UniProtKB-KW"/>
</dbReference>
<evidence type="ECO:0000256" key="2">
    <source>
        <dbReference type="ARBA" id="ARBA00023002"/>
    </source>
</evidence>
<keyword evidence="1" id="KW-0479">Metal-binding</keyword>
<evidence type="ECO:0000313" key="7">
    <source>
        <dbReference type="Proteomes" id="UP000286045"/>
    </source>
</evidence>
<protein>
    <recommendedName>
        <fullName evidence="4 5">Tyrosinase copper-binding domain-containing protein</fullName>
    </recommendedName>
</protein>
<dbReference type="Proteomes" id="UP000286045">
    <property type="component" value="Unassembled WGS sequence"/>
</dbReference>
<name>A0A439CXR3_9PEZI</name>
<feature type="domain" description="Tyrosinase copper-binding" evidence="5">
    <location>
        <begin position="293"/>
        <end position="304"/>
    </location>
</feature>
<dbReference type="PANTHER" id="PTHR11474:SF125">
    <property type="entry name" value="N-ACETYL-6-HYDROXYTRYPTOPHAN OXIDASE IVOB-RELATED"/>
    <property type="match status" value="1"/>
</dbReference>
<dbReference type="PROSITE" id="PS00498">
    <property type="entry name" value="TYROSINASE_2"/>
    <property type="match status" value="1"/>
</dbReference>
<evidence type="ECO:0000259" key="5">
    <source>
        <dbReference type="PROSITE" id="PS00498"/>
    </source>
</evidence>
<dbReference type="EMBL" id="RYZI01000289">
    <property type="protein sequence ID" value="RWA07012.1"/>
    <property type="molecule type" value="Genomic_DNA"/>
</dbReference>
<accession>A0A439CXR3</accession>
<feature type="domain" description="Tyrosinase copper-binding" evidence="4">
    <location>
        <begin position="110"/>
        <end position="127"/>
    </location>
</feature>